<sequence length="106" mass="11971">MTQGDEYAMGAYFRVEVDDLSKLMQRMRDSQQDMREALHAMKETGPKTTGSKDLDHACDDFNDSWQDAITRITQGVEALEEKLDQTCKNYAETDQAIHDMFSGAAA</sequence>
<evidence type="ECO:0008006" key="3">
    <source>
        <dbReference type="Google" id="ProtNLM"/>
    </source>
</evidence>
<dbReference type="SUPFAM" id="SSF140453">
    <property type="entry name" value="EsxAB dimer-like"/>
    <property type="match status" value="1"/>
</dbReference>
<organism evidence="1 2">
    <name type="scientific">Kitasatospora saccharophila</name>
    <dbReference type="NCBI Taxonomy" id="407973"/>
    <lineage>
        <taxon>Bacteria</taxon>
        <taxon>Bacillati</taxon>
        <taxon>Actinomycetota</taxon>
        <taxon>Actinomycetes</taxon>
        <taxon>Kitasatosporales</taxon>
        <taxon>Streptomycetaceae</taxon>
        <taxon>Kitasatospora</taxon>
    </lineage>
</organism>
<evidence type="ECO:0000313" key="2">
    <source>
        <dbReference type="Proteomes" id="UP001500897"/>
    </source>
</evidence>
<evidence type="ECO:0000313" key="1">
    <source>
        <dbReference type="EMBL" id="GAA2105883.1"/>
    </source>
</evidence>
<comment type="caution">
    <text evidence="1">The sequence shown here is derived from an EMBL/GenBank/DDBJ whole genome shotgun (WGS) entry which is preliminary data.</text>
</comment>
<dbReference type="InterPro" id="IPR036689">
    <property type="entry name" value="ESAT-6-like_sf"/>
</dbReference>
<proteinExistence type="predicted"/>
<keyword evidence="2" id="KW-1185">Reference proteome</keyword>
<dbReference type="EMBL" id="BAAANS010000029">
    <property type="protein sequence ID" value="GAA2105883.1"/>
    <property type="molecule type" value="Genomic_DNA"/>
</dbReference>
<name>A0ABN2X6X2_9ACTN</name>
<protein>
    <recommendedName>
        <fullName evidence="3">Excreted virulence factor EspC (Type VII ESX diderm)</fullName>
    </recommendedName>
</protein>
<accession>A0ABN2X6X2</accession>
<reference evidence="1 2" key="1">
    <citation type="journal article" date="2019" name="Int. J. Syst. Evol. Microbiol.">
        <title>The Global Catalogue of Microorganisms (GCM) 10K type strain sequencing project: providing services to taxonomists for standard genome sequencing and annotation.</title>
        <authorList>
            <consortium name="The Broad Institute Genomics Platform"/>
            <consortium name="The Broad Institute Genome Sequencing Center for Infectious Disease"/>
            <person name="Wu L."/>
            <person name="Ma J."/>
        </authorList>
    </citation>
    <scope>NUCLEOTIDE SEQUENCE [LARGE SCALE GENOMIC DNA]</scope>
    <source>
        <strain evidence="1 2">JCM 14559</strain>
    </source>
</reference>
<dbReference type="Proteomes" id="UP001500897">
    <property type="component" value="Unassembled WGS sequence"/>
</dbReference>
<dbReference type="Gene3D" id="1.10.287.1060">
    <property type="entry name" value="ESAT-6-like"/>
    <property type="match status" value="1"/>
</dbReference>
<gene>
    <name evidence="1" type="ORF">GCM10009759_43440</name>
</gene>